<comment type="caution">
    <text evidence="1">The sequence shown here is derived from an EMBL/GenBank/DDBJ whole genome shotgun (WGS) entry which is preliminary data.</text>
</comment>
<protein>
    <submittedName>
        <fullName evidence="1">Uncharacterized protein</fullName>
    </submittedName>
</protein>
<organism evidence="1 2">
    <name type="scientific">Sinanodonta woodiana</name>
    <name type="common">Chinese pond mussel</name>
    <name type="synonym">Anodonta woodiana</name>
    <dbReference type="NCBI Taxonomy" id="1069815"/>
    <lineage>
        <taxon>Eukaryota</taxon>
        <taxon>Metazoa</taxon>
        <taxon>Spiralia</taxon>
        <taxon>Lophotrochozoa</taxon>
        <taxon>Mollusca</taxon>
        <taxon>Bivalvia</taxon>
        <taxon>Autobranchia</taxon>
        <taxon>Heteroconchia</taxon>
        <taxon>Palaeoheterodonta</taxon>
        <taxon>Unionida</taxon>
        <taxon>Unionoidea</taxon>
        <taxon>Unionidae</taxon>
        <taxon>Unioninae</taxon>
        <taxon>Sinanodonta</taxon>
    </lineage>
</organism>
<evidence type="ECO:0000313" key="1">
    <source>
        <dbReference type="EMBL" id="KAL3882189.1"/>
    </source>
</evidence>
<proteinExistence type="predicted"/>
<accession>A0ABD3X7G7</accession>
<sequence>MQLCTEERASEEVRTASHNVVDFGNKLENKSERAQVNLCDTREPEAKYSNKRTKERNIHLGRGQCVVVVFIRSQLTLSLVQRIICGNGEKLCANYSTKRGDKENLYHANLLNVAVKER</sequence>
<dbReference type="Proteomes" id="UP001634394">
    <property type="component" value="Unassembled WGS sequence"/>
</dbReference>
<keyword evidence="2" id="KW-1185">Reference proteome</keyword>
<name>A0ABD3X7G7_SINWO</name>
<dbReference type="AlphaFoldDB" id="A0ABD3X7G7"/>
<reference evidence="1 2" key="1">
    <citation type="submission" date="2024-11" db="EMBL/GenBank/DDBJ databases">
        <title>Chromosome-level genome assembly of the freshwater bivalve Anodonta woodiana.</title>
        <authorList>
            <person name="Chen X."/>
        </authorList>
    </citation>
    <scope>NUCLEOTIDE SEQUENCE [LARGE SCALE GENOMIC DNA]</scope>
    <source>
        <strain evidence="1">MN2024</strain>
        <tissue evidence="1">Gills</tissue>
    </source>
</reference>
<gene>
    <name evidence="1" type="ORF">ACJMK2_028557</name>
</gene>
<evidence type="ECO:0000313" key="2">
    <source>
        <dbReference type="Proteomes" id="UP001634394"/>
    </source>
</evidence>
<dbReference type="EMBL" id="JBJQND010000003">
    <property type="protein sequence ID" value="KAL3882189.1"/>
    <property type="molecule type" value="Genomic_DNA"/>
</dbReference>